<organism evidence="2 3">
    <name type="scientific">Biomphalaria glabrata</name>
    <name type="common">Bloodfluke planorb</name>
    <name type="synonym">Freshwater snail</name>
    <dbReference type="NCBI Taxonomy" id="6526"/>
    <lineage>
        <taxon>Eukaryota</taxon>
        <taxon>Metazoa</taxon>
        <taxon>Spiralia</taxon>
        <taxon>Lophotrochozoa</taxon>
        <taxon>Mollusca</taxon>
        <taxon>Gastropoda</taxon>
        <taxon>Heterobranchia</taxon>
        <taxon>Euthyneura</taxon>
        <taxon>Panpulmonata</taxon>
        <taxon>Hygrophila</taxon>
        <taxon>Lymnaeoidea</taxon>
        <taxon>Planorbidae</taxon>
        <taxon>Biomphalaria</taxon>
    </lineage>
</organism>
<evidence type="ECO:0000313" key="2">
    <source>
        <dbReference type="EnsemblMetazoa" id="BGLB029567-PA"/>
    </source>
</evidence>
<dbReference type="Proteomes" id="UP000076420">
    <property type="component" value="Unassembled WGS sequence"/>
</dbReference>
<dbReference type="KEGG" id="bgt:106079713"/>
<sequence>MKSHSWIAAVMVCWTLLVSGQMYNRHRPSNRYNLASPLDYRDTGESRSLGALAPSLYQQTQRPPQSKSYSMSLILQGIYQKSRPGHSTAPPPTETTPNLSIEEMESIWKRIEPHLGPKDANNSNDYTRSRMLLMLLTEECRRMISSGSPRTRSFCQQLNNRFP</sequence>
<feature type="signal peptide" evidence="1">
    <location>
        <begin position="1"/>
        <end position="20"/>
    </location>
</feature>
<gene>
    <name evidence="2" type="primary">106079713</name>
</gene>
<dbReference type="VEuPathDB" id="VectorBase:BGLB029567"/>
<proteinExistence type="predicted"/>
<feature type="chain" id="PRO_5012135247" evidence="1">
    <location>
        <begin position="21"/>
        <end position="163"/>
    </location>
</feature>
<accession>A0A2C9LCP7</accession>
<keyword evidence="1" id="KW-0732">Signal</keyword>
<protein>
    <submittedName>
        <fullName evidence="2">Uncharacterized protein</fullName>
    </submittedName>
</protein>
<evidence type="ECO:0000256" key="1">
    <source>
        <dbReference type="SAM" id="SignalP"/>
    </source>
</evidence>
<dbReference type="AlphaFoldDB" id="A0A2C9LCP7"/>
<dbReference type="EnsemblMetazoa" id="BGLB029567-RA">
    <property type="protein sequence ID" value="BGLB029567-PA"/>
    <property type="gene ID" value="BGLB029567"/>
</dbReference>
<dbReference type="VEuPathDB" id="VectorBase:BGLAX_043192"/>
<reference evidence="2" key="1">
    <citation type="submission" date="2020-05" db="UniProtKB">
        <authorList>
            <consortium name="EnsemblMetazoa"/>
        </authorList>
    </citation>
    <scope>IDENTIFICATION</scope>
    <source>
        <strain evidence="2">BB02</strain>
    </source>
</reference>
<evidence type="ECO:0000313" key="3">
    <source>
        <dbReference type="Proteomes" id="UP000076420"/>
    </source>
</evidence>
<name>A0A2C9LCP7_BIOGL</name>